<dbReference type="Gene3D" id="1.10.260.40">
    <property type="entry name" value="lambda repressor-like DNA-binding domains"/>
    <property type="match status" value="1"/>
</dbReference>
<dbReference type="SMART" id="SM00530">
    <property type="entry name" value="HTH_XRE"/>
    <property type="match status" value="1"/>
</dbReference>
<feature type="domain" description="HTH cro/C1-type" evidence="3">
    <location>
        <begin position="13"/>
        <end position="69"/>
    </location>
</feature>
<dbReference type="CDD" id="cd00093">
    <property type="entry name" value="HTH_XRE"/>
    <property type="match status" value="1"/>
</dbReference>
<gene>
    <name evidence="4" type="ORF">DN752_19465</name>
</gene>
<dbReference type="AlphaFoldDB" id="A0A2Z4ILZ3"/>
<evidence type="ECO:0000259" key="3">
    <source>
        <dbReference type="PROSITE" id="PS50943"/>
    </source>
</evidence>
<dbReference type="Proteomes" id="UP000248688">
    <property type="component" value="Chromosome"/>
</dbReference>
<protein>
    <recommendedName>
        <fullName evidence="3">HTH cro/C1-type domain-containing protein</fullName>
    </recommendedName>
</protein>
<evidence type="ECO:0000256" key="1">
    <source>
        <dbReference type="ARBA" id="ARBA00023125"/>
    </source>
</evidence>
<accession>A0A2Z4ILZ3</accession>
<reference evidence="4 5" key="1">
    <citation type="submission" date="2018-06" db="EMBL/GenBank/DDBJ databases">
        <title>Echinicola strongylocentroti sp. nov., isolated from a sea urchin Strongylocentrotus intermedius.</title>
        <authorList>
            <person name="Bae S.S."/>
        </authorList>
    </citation>
    <scope>NUCLEOTIDE SEQUENCE [LARGE SCALE GENOMIC DNA]</scope>
    <source>
        <strain evidence="4 5">MEBiC08714</strain>
    </source>
</reference>
<dbReference type="PANTHER" id="PTHR46558">
    <property type="entry name" value="TRACRIPTIONAL REGULATORY PROTEIN-RELATED-RELATED"/>
    <property type="match status" value="1"/>
</dbReference>
<dbReference type="GO" id="GO:0003677">
    <property type="term" value="F:DNA binding"/>
    <property type="evidence" value="ECO:0007669"/>
    <property type="project" value="UniProtKB-KW"/>
</dbReference>
<dbReference type="InterPro" id="IPR001387">
    <property type="entry name" value="Cro/C1-type_HTH"/>
</dbReference>
<evidence type="ECO:0000313" key="4">
    <source>
        <dbReference type="EMBL" id="AWW32142.1"/>
    </source>
</evidence>
<sequence length="146" mass="16876">MTKTYDKSLPEQIKNARENKGWSQSELAKYLGVSTQSVSKWELGKSEPKGENFKQLKDLFGIKKSSGILSDPNISIYKNLQNELSDIKKYIQDIVRDAAHSNEHYRDLVLENDQFLRIAKQLKKESDNHSLPDRIIELIEDLNNIK</sequence>
<dbReference type="KEGG" id="est:DN752_19465"/>
<evidence type="ECO:0000256" key="2">
    <source>
        <dbReference type="SAM" id="MobiDB-lite"/>
    </source>
</evidence>
<organism evidence="4 5">
    <name type="scientific">Echinicola strongylocentroti</name>
    <dbReference type="NCBI Taxonomy" id="1795355"/>
    <lineage>
        <taxon>Bacteria</taxon>
        <taxon>Pseudomonadati</taxon>
        <taxon>Bacteroidota</taxon>
        <taxon>Cytophagia</taxon>
        <taxon>Cytophagales</taxon>
        <taxon>Cyclobacteriaceae</taxon>
        <taxon>Echinicola</taxon>
    </lineage>
</organism>
<dbReference type="PANTHER" id="PTHR46558:SF15">
    <property type="entry name" value="HELIX-TURN-HELIX DOMAIN PROTEIN"/>
    <property type="match status" value="1"/>
</dbReference>
<dbReference type="Pfam" id="PF01381">
    <property type="entry name" value="HTH_3"/>
    <property type="match status" value="1"/>
</dbReference>
<proteinExistence type="predicted"/>
<dbReference type="RefSeq" id="WP_112785515.1">
    <property type="nucleotide sequence ID" value="NZ_CP030041.1"/>
</dbReference>
<dbReference type="OrthoDB" id="2902336at2"/>
<dbReference type="EMBL" id="CP030041">
    <property type="protein sequence ID" value="AWW32142.1"/>
    <property type="molecule type" value="Genomic_DNA"/>
</dbReference>
<dbReference type="SUPFAM" id="SSF47413">
    <property type="entry name" value="lambda repressor-like DNA-binding domains"/>
    <property type="match status" value="1"/>
</dbReference>
<feature type="region of interest" description="Disordered" evidence="2">
    <location>
        <begin position="1"/>
        <end position="20"/>
    </location>
</feature>
<evidence type="ECO:0000313" key="5">
    <source>
        <dbReference type="Proteomes" id="UP000248688"/>
    </source>
</evidence>
<dbReference type="InterPro" id="IPR010982">
    <property type="entry name" value="Lambda_DNA-bd_dom_sf"/>
</dbReference>
<name>A0A2Z4ILZ3_9BACT</name>
<keyword evidence="1" id="KW-0238">DNA-binding</keyword>
<dbReference type="PROSITE" id="PS50943">
    <property type="entry name" value="HTH_CROC1"/>
    <property type="match status" value="1"/>
</dbReference>
<keyword evidence="5" id="KW-1185">Reference proteome</keyword>